<dbReference type="InterPro" id="IPR050518">
    <property type="entry name" value="Rpo3/RPB3_RNA_Pol_subunit"/>
</dbReference>
<dbReference type="SUPFAM" id="SSF55257">
    <property type="entry name" value="RBP11-like subunits of RNA polymerase"/>
    <property type="match status" value="2"/>
</dbReference>
<evidence type="ECO:0000256" key="1">
    <source>
        <dbReference type="ARBA" id="ARBA00022478"/>
    </source>
</evidence>
<dbReference type="EMBL" id="MN740220">
    <property type="protein sequence ID" value="QHT94388.1"/>
    <property type="molecule type" value="Genomic_DNA"/>
</dbReference>
<dbReference type="GO" id="GO:0046983">
    <property type="term" value="F:protein dimerization activity"/>
    <property type="evidence" value="ECO:0007669"/>
    <property type="project" value="InterPro"/>
</dbReference>
<dbReference type="GO" id="GO:0006351">
    <property type="term" value="P:DNA-templated transcription"/>
    <property type="evidence" value="ECO:0007669"/>
    <property type="project" value="InterPro"/>
</dbReference>
<dbReference type="PANTHER" id="PTHR11800:SF2">
    <property type="entry name" value="DNA-DIRECTED RNA POLYMERASE II SUBUNIT RPB3"/>
    <property type="match status" value="1"/>
</dbReference>
<keyword evidence="1" id="KW-0240">DNA-directed RNA polymerase</keyword>
<dbReference type="GO" id="GO:0003899">
    <property type="term" value="F:DNA-directed RNA polymerase activity"/>
    <property type="evidence" value="ECO:0007669"/>
    <property type="project" value="InterPro"/>
</dbReference>
<dbReference type="Pfam" id="PF01193">
    <property type="entry name" value="RNA_pol_L"/>
    <property type="match status" value="1"/>
</dbReference>
<keyword evidence="2" id="KW-0804">Transcription</keyword>
<protein>
    <recommendedName>
        <fullName evidence="3">DNA-directed RNA polymerase RpoA/D/Rpb3-type domain-containing protein</fullName>
    </recommendedName>
</protein>
<dbReference type="InterPro" id="IPR011263">
    <property type="entry name" value="DNA-dir_RNA_pol_RpoA/D/Rpb3"/>
</dbReference>
<dbReference type="InterPro" id="IPR036603">
    <property type="entry name" value="RBP11-like"/>
</dbReference>
<dbReference type="Gene3D" id="2.170.120.12">
    <property type="entry name" value="DNA-directed RNA polymerase, insert domain"/>
    <property type="match status" value="1"/>
</dbReference>
<evidence type="ECO:0000256" key="2">
    <source>
        <dbReference type="ARBA" id="ARBA00023163"/>
    </source>
</evidence>
<evidence type="ECO:0000259" key="3">
    <source>
        <dbReference type="SMART" id="SM00662"/>
    </source>
</evidence>
<dbReference type="SMART" id="SM00662">
    <property type="entry name" value="RPOLD"/>
    <property type="match status" value="1"/>
</dbReference>
<feature type="domain" description="DNA-directed RNA polymerase RpoA/D/Rpb3-type" evidence="3">
    <location>
        <begin position="14"/>
        <end position="265"/>
    </location>
</feature>
<dbReference type="InterPro" id="IPR036643">
    <property type="entry name" value="RNApol_insert_sf"/>
</dbReference>
<dbReference type="PANTHER" id="PTHR11800">
    <property type="entry name" value="DNA-DIRECTED RNA POLYMERASE"/>
    <property type="match status" value="1"/>
</dbReference>
<accession>A0A6C0IMG4</accession>
<sequence length="364" mass="41937">MDPQIKDISELDRQYKFTVFNVDVSLANALRRVILSEIPITCVYTENYKDNDCRIEINTTRLHNELLKHRISNIPVHIKDNTLLPGKYVLELHEKNTTDETIYVTTEQFKIKNKETNQYLTADKVHEIFPSNELTNYYIDFVRLRPKMGNIPGEEIKLTADFSVHTAKEDGGFNVASKCSYGNTVDIEKANSVWTEKEKELRGQETTESDIQFQKKNFYLLDVNKYFVENSFDFVIQSIGIYSNIELIKKACKVLANGVTELLNDVNSNVVPIIPSQTTMSNSYDVKIKQTDYTLGKLLEYYMYSKLYGNVLTFVGFKKIHPHDDESLLRVAFKESTDKELLKTHIGQCCGEILSVIQKMNGLF</sequence>
<name>A0A6C0IMG4_9ZZZZ</name>
<organism evidence="4">
    <name type="scientific">viral metagenome</name>
    <dbReference type="NCBI Taxonomy" id="1070528"/>
    <lineage>
        <taxon>unclassified sequences</taxon>
        <taxon>metagenomes</taxon>
        <taxon>organismal metagenomes</taxon>
    </lineage>
</organism>
<dbReference type="AlphaFoldDB" id="A0A6C0IMG4"/>
<dbReference type="GO" id="GO:0000428">
    <property type="term" value="C:DNA-directed RNA polymerase complex"/>
    <property type="evidence" value="ECO:0007669"/>
    <property type="project" value="UniProtKB-KW"/>
</dbReference>
<reference evidence="4" key="1">
    <citation type="journal article" date="2020" name="Nature">
        <title>Giant virus diversity and host interactions through global metagenomics.</title>
        <authorList>
            <person name="Schulz F."/>
            <person name="Roux S."/>
            <person name="Paez-Espino D."/>
            <person name="Jungbluth S."/>
            <person name="Walsh D.A."/>
            <person name="Denef V.J."/>
            <person name="McMahon K.D."/>
            <person name="Konstantinidis K.T."/>
            <person name="Eloe-Fadrosh E.A."/>
            <person name="Kyrpides N.C."/>
            <person name="Woyke T."/>
        </authorList>
    </citation>
    <scope>NUCLEOTIDE SEQUENCE</scope>
    <source>
        <strain evidence="4">GVMAG-M-3300024258-28</strain>
    </source>
</reference>
<evidence type="ECO:0000313" key="4">
    <source>
        <dbReference type="EMBL" id="QHT94388.1"/>
    </source>
</evidence>
<proteinExistence type="predicted"/>
<dbReference type="Gene3D" id="3.30.1360.10">
    <property type="entry name" value="RNA polymerase, RBP11-like subunit"/>
    <property type="match status" value="2"/>
</dbReference>